<sequence length="823" mass="90886">MTEKNTGKDALPLEHSTGSYSDNEDEGDVYSPEDNDSNSGRNVLVNASSLSMSNSDSKETDANTQQYPVQHRILNDHHILDEEEAISHSNTEDVMSDKEEDNLHGLSVPEVTSDNDKAHKSDNGSNQNNCIDVNPNKQGALNHDLKLTSEDSLLADGKMQTQYQSPRHEKVQEKLEEMLNSNKEAFLNAETPTSPISSASHKTNDTAHSLSYDDGVEHNSVLTYDEITGRLEHESSSNAKQTMPENHAVIKPTTFAAGRLKRVNPFNNMNSLDEAGDLWQMRTSPLSNTTISSMQSSASSNSSLPSFSSSGSVNQPRNCQEHDHHPTLLTAGPSYHNPPFQLMPKLRAKQNEKIDVDDNANVEDIEAAVREVKLRNSHPVLTTPELDNPWVKVEPDIQTLETNLSIPVNQPVYSSTEPDLPSSELQDRTLPQQPNSLIRPLIEAAGPCEPADLIEGIIFSANYLGSTQLQSERNPGKNARMMQAQEAVHRIKAPEGESQPSVEVDLFISTDKIKILNADTQETMMDHTLRSISYIADIGKLLVIMAKRRAPRSENPDEPQIMRDPKPQRSYRIICHVFSSVDSNLMAQAIGQSFNVAYQQFLISNGIEPQTLTRDDYNELLDMQDMYHDDLVHYSNRENVKDVWVEKKKGEPLGVVIVESGWGSIVPTVILANLQHGGPAEKCGKLSIGDQIMTVNGTSLVGLPITTCQSIIKGLRAQSLARLNIVSCPPVVTVLIKRPDLKYQLGFSVQEGIICSLMRGGIAERGGVRVGHRIIEINGQSVVATPHEKIVQTLVSSVGEIQMKTMPGTMYRLLTGQEQPVYI</sequence>
<dbReference type="PANTHER" id="PTHR12345:SF16">
    <property type="entry name" value="X11L, ISOFORM F-RELATED"/>
    <property type="match status" value="1"/>
</dbReference>
<proteinExistence type="predicted"/>
<dbReference type="PROSITE" id="PS01179">
    <property type="entry name" value="PID"/>
    <property type="match status" value="1"/>
</dbReference>
<dbReference type="InterPro" id="IPR006020">
    <property type="entry name" value="PTB/PI_dom"/>
</dbReference>
<feature type="compositionally biased region" description="Polar residues" evidence="4">
    <location>
        <begin position="123"/>
        <end position="137"/>
    </location>
</feature>
<dbReference type="Pfam" id="PF00640">
    <property type="entry name" value="PID"/>
    <property type="match status" value="1"/>
</dbReference>
<dbReference type="InterPro" id="IPR051230">
    <property type="entry name" value="APP-Binding"/>
</dbReference>
<accession>A0ABP0G1R4</accession>
<evidence type="ECO:0000313" key="7">
    <source>
        <dbReference type="EMBL" id="CAK8684828.1"/>
    </source>
</evidence>
<gene>
    <name evidence="7" type="ORF">CVLEPA_LOCUS15941</name>
</gene>
<feature type="region of interest" description="Disordered" evidence="4">
    <location>
        <begin position="88"/>
        <end position="137"/>
    </location>
</feature>
<name>A0ABP0G1R4_CLALP</name>
<feature type="region of interest" description="Disordered" evidence="4">
    <location>
        <begin position="193"/>
        <end position="212"/>
    </location>
</feature>
<keyword evidence="3" id="KW-0677">Repeat</keyword>
<evidence type="ECO:0000259" key="5">
    <source>
        <dbReference type="PROSITE" id="PS01179"/>
    </source>
</evidence>
<dbReference type="SUPFAM" id="SSF50156">
    <property type="entry name" value="PDZ domain-like"/>
    <property type="match status" value="2"/>
</dbReference>
<keyword evidence="2" id="KW-0597">Phosphoprotein</keyword>
<dbReference type="InterPro" id="IPR011993">
    <property type="entry name" value="PH-like_dom_sf"/>
</dbReference>
<dbReference type="SUPFAM" id="SSF50729">
    <property type="entry name" value="PH domain-like"/>
    <property type="match status" value="1"/>
</dbReference>
<dbReference type="Pfam" id="PF00595">
    <property type="entry name" value="PDZ"/>
    <property type="match status" value="2"/>
</dbReference>
<feature type="region of interest" description="Disordered" evidence="4">
    <location>
        <begin position="409"/>
        <end position="428"/>
    </location>
</feature>
<feature type="domain" description="PID" evidence="5">
    <location>
        <begin position="456"/>
        <end position="602"/>
    </location>
</feature>
<evidence type="ECO:0000259" key="6">
    <source>
        <dbReference type="PROSITE" id="PS50106"/>
    </source>
</evidence>
<dbReference type="InterPro" id="IPR001478">
    <property type="entry name" value="PDZ"/>
</dbReference>
<dbReference type="Proteomes" id="UP001642483">
    <property type="component" value="Unassembled WGS sequence"/>
</dbReference>
<dbReference type="CDD" id="cd01208">
    <property type="entry name" value="PTB_X11"/>
    <property type="match status" value="1"/>
</dbReference>
<dbReference type="EMBL" id="CAWYQH010000098">
    <property type="protein sequence ID" value="CAK8684828.1"/>
    <property type="molecule type" value="Genomic_DNA"/>
</dbReference>
<feature type="compositionally biased region" description="Acidic residues" evidence="4">
    <location>
        <begin position="22"/>
        <end position="36"/>
    </location>
</feature>
<evidence type="ECO:0000313" key="8">
    <source>
        <dbReference type="Proteomes" id="UP001642483"/>
    </source>
</evidence>
<organism evidence="7 8">
    <name type="scientific">Clavelina lepadiformis</name>
    <name type="common">Light-bulb sea squirt</name>
    <name type="synonym">Ascidia lepadiformis</name>
    <dbReference type="NCBI Taxonomy" id="159417"/>
    <lineage>
        <taxon>Eukaryota</taxon>
        <taxon>Metazoa</taxon>
        <taxon>Chordata</taxon>
        <taxon>Tunicata</taxon>
        <taxon>Ascidiacea</taxon>
        <taxon>Aplousobranchia</taxon>
        <taxon>Clavelinidae</taxon>
        <taxon>Clavelina</taxon>
    </lineage>
</organism>
<dbReference type="CDD" id="cd06720">
    <property type="entry name" value="PDZ1_APBA1_3-like"/>
    <property type="match status" value="1"/>
</dbReference>
<dbReference type="CDD" id="cd06793">
    <property type="entry name" value="PDZ2_APBA1_3-like"/>
    <property type="match status" value="1"/>
</dbReference>
<dbReference type="PROSITE" id="PS50106">
    <property type="entry name" value="PDZ"/>
    <property type="match status" value="2"/>
</dbReference>
<dbReference type="SMART" id="SM00462">
    <property type="entry name" value="PTB"/>
    <property type="match status" value="1"/>
</dbReference>
<dbReference type="InterPro" id="IPR036034">
    <property type="entry name" value="PDZ_sf"/>
</dbReference>
<reference evidence="7 8" key="1">
    <citation type="submission" date="2024-02" db="EMBL/GenBank/DDBJ databases">
        <authorList>
            <person name="Daric V."/>
            <person name="Darras S."/>
        </authorList>
    </citation>
    <scope>NUCLEOTIDE SEQUENCE [LARGE SCALE GENOMIC DNA]</scope>
</reference>
<feature type="compositionally biased region" description="Polar residues" evidence="4">
    <location>
        <begin position="193"/>
        <end position="209"/>
    </location>
</feature>
<feature type="region of interest" description="Disordered" evidence="4">
    <location>
        <begin position="289"/>
        <end position="338"/>
    </location>
</feature>
<keyword evidence="1" id="KW-0813">Transport</keyword>
<keyword evidence="8" id="KW-1185">Reference proteome</keyword>
<dbReference type="Gene3D" id="2.30.42.10">
    <property type="match status" value="2"/>
</dbReference>
<feature type="region of interest" description="Disordered" evidence="4">
    <location>
        <begin position="1"/>
        <end position="67"/>
    </location>
</feature>
<dbReference type="Gene3D" id="2.30.29.30">
    <property type="entry name" value="Pleckstrin-homology domain (PH domain)/Phosphotyrosine-binding domain (PTB)"/>
    <property type="match status" value="1"/>
</dbReference>
<feature type="compositionally biased region" description="Low complexity" evidence="4">
    <location>
        <begin position="292"/>
        <end position="312"/>
    </location>
</feature>
<evidence type="ECO:0000256" key="4">
    <source>
        <dbReference type="SAM" id="MobiDB-lite"/>
    </source>
</evidence>
<dbReference type="SMART" id="SM00228">
    <property type="entry name" value="PDZ"/>
    <property type="match status" value="2"/>
</dbReference>
<comment type="caution">
    <text evidence="7">The sequence shown here is derived from an EMBL/GenBank/DDBJ whole genome shotgun (WGS) entry which is preliminary data.</text>
</comment>
<protein>
    <submittedName>
        <fullName evidence="7">Uncharacterized protein</fullName>
    </submittedName>
</protein>
<feature type="domain" description="PDZ" evidence="6">
    <location>
        <begin position="642"/>
        <end position="713"/>
    </location>
</feature>
<evidence type="ECO:0000256" key="1">
    <source>
        <dbReference type="ARBA" id="ARBA00022448"/>
    </source>
</evidence>
<evidence type="ECO:0000256" key="3">
    <source>
        <dbReference type="ARBA" id="ARBA00022737"/>
    </source>
</evidence>
<feature type="compositionally biased region" description="Polar residues" evidence="4">
    <location>
        <begin position="37"/>
        <end position="47"/>
    </location>
</feature>
<feature type="domain" description="PDZ" evidence="6">
    <location>
        <begin position="733"/>
        <end position="809"/>
    </location>
</feature>
<dbReference type="PANTHER" id="PTHR12345">
    <property type="entry name" value="SYNTENIN RELATED"/>
    <property type="match status" value="1"/>
</dbReference>
<evidence type="ECO:0000256" key="2">
    <source>
        <dbReference type="ARBA" id="ARBA00022553"/>
    </source>
</evidence>